<reference evidence="2" key="1">
    <citation type="submission" date="2020-11" db="EMBL/GenBank/DDBJ databases">
        <authorList>
            <consortium name="DOE Joint Genome Institute"/>
            <person name="Ahrendt S."/>
            <person name="Riley R."/>
            <person name="Andreopoulos W."/>
            <person name="Labutti K."/>
            <person name="Pangilinan J."/>
            <person name="Ruiz-Duenas F.J."/>
            <person name="Barrasa J.M."/>
            <person name="Sanchez-Garcia M."/>
            <person name="Camarero S."/>
            <person name="Miyauchi S."/>
            <person name="Serrano A."/>
            <person name="Linde D."/>
            <person name="Babiker R."/>
            <person name="Drula E."/>
            <person name="Ayuso-Fernandez I."/>
            <person name="Pacheco R."/>
            <person name="Padilla G."/>
            <person name="Ferreira P."/>
            <person name="Barriuso J."/>
            <person name="Kellner H."/>
            <person name="Castanera R."/>
            <person name="Alfaro M."/>
            <person name="Ramirez L."/>
            <person name="Pisabarro A.G."/>
            <person name="Kuo A."/>
            <person name="Tritt A."/>
            <person name="Lipzen A."/>
            <person name="He G."/>
            <person name="Yan M."/>
            <person name="Ng V."/>
            <person name="Cullen D."/>
            <person name="Martin F."/>
            <person name="Rosso M.-N."/>
            <person name="Henrissat B."/>
            <person name="Hibbett D."/>
            <person name="Martinez A.T."/>
            <person name="Grigoriev I.V."/>
        </authorList>
    </citation>
    <scope>NUCLEOTIDE SEQUENCE</scope>
    <source>
        <strain evidence="2">CBS 247.69</strain>
    </source>
</reference>
<comment type="caution">
    <text evidence="2">The sequence shown here is derived from an EMBL/GenBank/DDBJ whole genome shotgun (WGS) entry which is preliminary data.</text>
</comment>
<dbReference type="OrthoDB" id="2935230at2759"/>
<dbReference type="Proteomes" id="UP000807353">
    <property type="component" value="Unassembled WGS sequence"/>
</dbReference>
<accession>A0A9P5YC75</accession>
<dbReference type="AlphaFoldDB" id="A0A9P5YC75"/>
<evidence type="ECO:0000256" key="1">
    <source>
        <dbReference type="SAM" id="MobiDB-lite"/>
    </source>
</evidence>
<evidence type="ECO:0000313" key="2">
    <source>
        <dbReference type="EMBL" id="KAF9465776.1"/>
    </source>
</evidence>
<evidence type="ECO:0008006" key="4">
    <source>
        <dbReference type="Google" id="ProtNLM"/>
    </source>
</evidence>
<dbReference type="EMBL" id="MU150245">
    <property type="protein sequence ID" value="KAF9465776.1"/>
    <property type="molecule type" value="Genomic_DNA"/>
</dbReference>
<keyword evidence="3" id="KW-1185">Reference proteome</keyword>
<organism evidence="2 3">
    <name type="scientific">Collybia nuda</name>
    <dbReference type="NCBI Taxonomy" id="64659"/>
    <lineage>
        <taxon>Eukaryota</taxon>
        <taxon>Fungi</taxon>
        <taxon>Dikarya</taxon>
        <taxon>Basidiomycota</taxon>
        <taxon>Agaricomycotina</taxon>
        <taxon>Agaricomycetes</taxon>
        <taxon>Agaricomycetidae</taxon>
        <taxon>Agaricales</taxon>
        <taxon>Tricholomatineae</taxon>
        <taxon>Clitocybaceae</taxon>
        <taxon>Collybia</taxon>
    </lineage>
</organism>
<feature type="region of interest" description="Disordered" evidence="1">
    <location>
        <begin position="1"/>
        <end position="20"/>
    </location>
</feature>
<name>A0A9P5YC75_9AGAR</name>
<proteinExistence type="predicted"/>
<protein>
    <recommendedName>
        <fullName evidence="4">F-box domain-containing protein</fullName>
    </recommendedName>
</protein>
<sequence length="309" mass="35386">MDEPRNPATEDSGRQGSYTLDNHERCEPKLTFFDIPVELILEVLCLASASSQSTYKSLLLVSRQFYGIVQTNCLQAVPITLDGYEQLASFENFIRATPEVQDYVRFLWIMGHGLTCWGLIHSILELSTGIVSLSCTTRSLTSICSSLAFKHTQCTDLTLVETWHAWNDVLETPHGARLCAQVTRLRLHEGLSPEFPKQHFTALTHIAFSSRPIQEYIERHLAALRPLRGLRQIVVTTFWWRDEAPDSGTSKLLDLDGRLSILHCRRNWTELVAWQARVRGGFDLWEQARLERKSMHVFRGAFKMVRPRS</sequence>
<gene>
    <name evidence="2" type="ORF">BDZ94DRAFT_303681</name>
</gene>
<evidence type="ECO:0000313" key="3">
    <source>
        <dbReference type="Proteomes" id="UP000807353"/>
    </source>
</evidence>